<proteinExistence type="inferred from homology"/>
<dbReference type="GO" id="GO:0003836">
    <property type="term" value="F:beta-galactoside (CMP) alpha-2,3-sialyltransferase activity"/>
    <property type="evidence" value="ECO:0007669"/>
    <property type="project" value="UniProtKB-EC"/>
</dbReference>
<reference evidence="25" key="3">
    <citation type="submission" date="2022-01" db="EMBL/GenBank/DDBJ databases">
        <authorList>
            <person name="Rubenstein D.R."/>
        </authorList>
    </citation>
    <scope>NUCLEOTIDE SEQUENCE</scope>
    <source>
        <strain evidence="25">SS15</strain>
        <tissue evidence="25">Liver</tissue>
    </source>
</reference>
<gene>
    <name evidence="25" type="ORF">IHE44_0001280</name>
    <name evidence="24" type="ORF">IHE44_003345</name>
</gene>
<dbReference type="InterPro" id="IPR038578">
    <property type="entry name" value="GT29-like_sf"/>
</dbReference>
<dbReference type="FunFam" id="3.90.1480.20:FF:000034">
    <property type="entry name" value="CMP-N-acetylneuraminate-beta-galactosamide-alpha-2,3-sialyltransferase 1"/>
    <property type="match status" value="1"/>
</dbReference>
<dbReference type="AlphaFoldDB" id="A0A835NJK1"/>
<evidence type="ECO:0000256" key="18">
    <source>
        <dbReference type="ARBA" id="ARBA00041997"/>
    </source>
</evidence>
<dbReference type="PANTHER" id="PTHR46032">
    <property type="entry name" value="ALPHA-2,3-SIALYLTRANSFERASE ST3GAL I ISOFORM X1"/>
    <property type="match status" value="1"/>
</dbReference>
<evidence type="ECO:0000256" key="10">
    <source>
        <dbReference type="ARBA" id="ARBA00022989"/>
    </source>
</evidence>
<sequence length="980" mass="109802">MALSESIFQISPPAAVLSCELIATPGQLLAMADVNPACLSAETGETNDCIPGVLAQSLQKSFDKPKLSADPDHPSPSTPETPVVPAVSTGSELAALGTWAFVRLALLALLCPMQAVAEQGGPTALSHCGCSPCLQLLQLNLSEMSLFQSQVEAADNCGDRCQANQLLLPGPSMEPRGSFAGITMGHRITAREPAGVNSWNAREEDVVEEEMSSPWFPPALVPLGSFGLLQLPEPGVVTGRHLLQPFLFALRWTLRCGGRTQGAKMVVVRRRNVKMFTFAFLLITVTSFLLNYTHQVTTTTWDPRHLVVQFSEHVQKLFKYPRRPCSCRTCISELGHSLWFDQRFNSTMQPFLTSQNALIPEDSYRWWLKLQGEKAPRSLNSTLAELFGIIPGDGDPLQERGSPGCRRCAVVGNSGNLRQSNYGQDIDSHDFVLRMNRAPTAGYESDVGSKTTHHFVYPESYKELAANVSMILIPFKTLDLRWVVTALTTGTINFTYVPVPRKIKVKKEKILVYNPAFMKYIYENWLEHHGRYPSTGLLSLMFALHVCDEVNVYGFGADSKGHWHHYWENNTSGGAFRKTGVHDGDFEADDPGQGDKWGLQFPACSRTKLSEDEAPARFECMGLRWIWSISLCRERGQASKLHMISYLGRARSYQSLVGINSSLLRLYGSILELLMKDLPVAIRGSLSTGTALCFKIGKWTFFKSFICAFYNCATNMKNPKLNIFVKGGKINQSLASVWYAFVVKINNNKSYIAFEQTQTRPFLKQHLQRHNLHKLILEHETDFKIMCISEEMSVLMSVPLGSERKEVTAEILYPQIFAEINALKLQGQINCGRMSKQQLVPLRFPPRQPYMSQCHGQLEFWVTAPLTRMNCFIQFSNVEMAGFSNPHDETCSQSSCQEAISQHGKQNSPACHRHSRFDGLTVFYMSFFPFDVLTKFPFSPEHSASDSTQKPHSSYMQIDLVSSSWNKMQFPFNFVANSKQ</sequence>
<dbReference type="Proteomes" id="UP000618051">
    <property type="component" value="Unassembled WGS sequence"/>
</dbReference>
<evidence type="ECO:0000256" key="1">
    <source>
        <dbReference type="ARBA" id="ARBA00004447"/>
    </source>
</evidence>
<accession>A0A835NJK1</accession>
<dbReference type="GO" id="GO:0097503">
    <property type="term" value="P:sialylation"/>
    <property type="evidence" value="ECO:0007669"/>
    <property type="project" value="TreeGrafter"/>
</dbReference>
<reference evidence="24" key="1">
    <citation type="submission" date="2020-10" db="EMBL/GenBank/DDBJ databases">
        <title>Feather gene expression reveals the developmental basis of iridescence in African starlings.</title>
        <authorList>
            <person name="Rubenstein D.R."/>
        </authorList>
    </citation>
    <scope>NUCLEOTIDE SEQUENCE</scope>
    <source>
        <strain evidence="24">SS15</strain>
        <tissue evidence="24">Liver</tissue>
    </source>
</reference>
<comment type="caution">
    <text evidence="24">The sequence shown here is derived from an EMBL/GenBank/DDBJ whole genome shotgun (WGS) entry which is preliminary data.</text>
</comment>
<comment type="similarity">
    <text evidence="4">Belongs to the glycosyltransferase 29 family.</text>
</comment>
<evidence type="ECO:0000256" key="19">
    <source>
        <dbReference type="ARBA" id="ARBA00042022"/>
    </source>
</evidence>
<dbReference type="GO" id="GO:0032580">
    <property type="term" value="C:Golgi cisterna membrane"/>
    <property type="evidence" value="ECO:0007669"/>
    <property type="project" value="UniProtKB-SubCell"/>
</dbReference>
<evidence type="ECO:0000313" key="24">
    <source>
        <dbReference type="EMBL" id="KAG0116983.1"/>
    </source>
</evidence>
<dbReference type="EMBL" id="JADDUC010000154">
    <property type="protein sequence ID" value="KAG0116983.1"/>
    <property type="molecule type" value="Genomic_DNA"/>
</dbReference>
<dbReference type="PANTHER" id="PTHR46032:SF6">
    <property type="entry name" value="CMP-N-ACETYLNEURAMINATE-BETA-GALACTOSAMIDE-ALPHA-2,3-SIALYLTRANSFERASE 1"/>
    <property type="match status" value="1"/>
</dbReference>
<dbReference type="EC" id="2.4.3.4" evidence="15"/>
<protein>
    <recommendedName>
        <fullName evidence="16">CMP-N-acetylneuraminate-beta-galactosamide-alpha-2,3-sialyltransferase 1</fullName>
        <ecNumber evidence="15">2.4.3.4</ecNumber>
    </recommendedName>
    <alternativeName>
        <fullName evidence="22">Gal-NAc6S</fullName>
    </alternativeName>
    <alternativeName>
        <fullName evidence="20">Gal-beta-1,3-GalNAc-alpha-2,3-sialyltransferase</fullName>
    </alternativeName>
    <alternativeName>
        <fullName evidence="18">ST3Gal I</fullName>
    </alternativeName>
    <alternativeName>
        <fullName evidence="19">ST3GalA.1</fullName>
    </alternativeName>
    <alternativeName>
        <fullName evidence="17">ST3O</fullName>
    </alternativeName>
    <alternativeName>
        <fullName evidence="21">Sialyltransferase 4A</fullName>
    </alternativeName>
</protein>
<evidence type="ECO:0000256" key="11">
    <source>
        <dbReference type="ARBA" id="ARBA00023034"/>
    </source>
</evidence>
<evidence type="ECO:0000256" key="20">
    <source>
        <dbReference type="ARBA" id="ARBA00042448"/>
    </source>
</evidence>
<dbReference type="Pfam" id="PF00777">
    <property type="entry name" value="Glyco_transf_29"/>
    <property type="match status" value="1"/>
</dbReference>
<evidence type="ECO:0000256" key="22">
    <source>
        <dbReference type="ARBA" id="ARBA00042991"/>
    </source>
</evidence>
<keyword evidence="13" id="KW-1015">Disulfide bond</keyword>
<keyword evidence="26" id="KW-1185">Reference proteome</keyword>
<evidence type="ECO:0000313" key="25">
    <source>
        <dbReference type="EMBL" id="KAI1243647.1"/>
    </source>
</evidence>
<evidence type="ECO:0000256" key="15">
    <source>
        <dbReference type="ARBA" id="ARBA00039107"/>
    </source>
</evidence>
<dbReference type="Gene3D" id="3.90.1480.20">
    <property type="entry name" value="Glycosyl transferase family 29"/>
    <property type="match status" value="1"/>
</dbReference>
<keyword evidence="7" id="KW-0808">Transferase</keyword>
<keyword evidence="11" id="KW-0333">Golgi apparatus</keyword>
<evidence type="ECO:0000256" key="23">
    <source>
        <dbReference type="SAM" id="MobiDB-lite"/>
    </source>
</evidence>
<keyword evidence="14" id="KW-0325">Glycoprotein</keyword>
<evidence type="ECO:0000256" key="13">
    <source>
        <dbReference type="ARBA" id="ARBA00023157"/>
    </source>
</evidence>
<comment type="subcellular location">
    <subcellularLocation>
        <location evidence="1">Golgi apparatus</location>
        <location evidence="1">Golgi stack membrane</location>
        <topology evidence="1">Single-pass type II membrane protein</topology>
    </subcellularLocation>
    <subcellularLocation>
        <location evidence="2">Secreted</location>
    </subcellularLocation>
</comment>
<evidence type="ECO:0000256" key="4">
    <source>
        <dbReference type="ARBA" id="ARBA00006003"/>
    </source>
</evidence>
<evidence type="ECO:0000256" key="7">
    <source>
        <dbReference type="ARBA" id="ARBA00022679"/>
    </source>
</evidence>
<name>A0A835NJK1_9PASS</name>
<evidence type="ECO:0000256" key="12">
    <source>
        <dbReference type="ARBA" id="ARBA00023136"/>
    </source>
</evidence>
<evidence type="ECO:0000313" key="26">
    <source>
        <dbReference type="Proteomes" id="UP000618051"/>
    </source>
</evidence>
<dbReference type="EMBL" id="JADDUC020000001">
    <property type="protein sequence ID" value="KAI1243647.1"/>
    <property type="molecule type" value="Genomic_DNA"/>
</dbReference>
<evidence type="ECO:0000256" key="3">
    <source>
        <dbReference type="ARBA" id="ARBA00004922"/>
    </source>
</evidence>
<evidence type="ECO:0000256" key="21">
    <source>
        <dbReference type="ARBA" id="ARBA00042682"/>
    </source>
</evidence>
<organism evidence="24">
    <name type="scientific">Lamprotornis superbus</name>
    <dbReference type="NCBI Taxonomy" id="245042"/>
    <lineage>
        <taxon>Eukaryota</taxon>
        <taxon>Metazoa</taxon>
        <taxon>Chordata</taxon>
        <taxon>Craniata</taxon>
        <taxon>Vertebrata</taxon>
        <taxon>Euteleostomi</taxon>
        <taxon>Archelosauria</taxon>
        <taxon>Archosauria</taxon>
        <taxon>Dinosauria</taxon>
        <taxon>Saurischia</taxon>
        <taxon>Theropoda</taxon>
        <taxon>Coelurosauria</taxon>
        <taxon>Aves</taxon>
        <taxon>Neognathae</taxon>
        <taxon>Neoaves</taxon>
        <taxon>Telluraves</taxon>
        <taxon>Australaves</taxon>
        <taxon>Passeriformes</taxon>
        <taxon>Sturnidae</taxon>
        <taxon>Lamprotornis</taxon>
    </lineage>
</organism>
<dbReference type="GO" id="GO:0005576">
    <property type="term" value="C:extracellular region"/>
    <property type="evidence" value="ECO:0007669"/>
    <property type="project" value="UniProtKB-SubCell"/>
</dbReference>
<evidence type="ECO:0000256" key="14">
    <source>
        <dbReference type="ARBA" id="ARBA00023180"/>
    </source>
</evidence>
<keyword evidence="6" id="KW-0328">Glycosyltransferase</keyword>
<dbReference type="InterPro" id="IPR001675">
    <property type="entry name" value="Glyco_trans_29"/>
</dbReference>
<reference evidence="25 26" key="2">
    <citation type="journal article" date="2021" name="J. Hered.">
        <title>Feather Gene Expression Elucidates the Developmental Basis of Plumage Iridescence in African Starlings.</title>
        <authorList>
            <person name="Rubenstein D.R."/>
            <person name="Corvelo A."/>
            <person name="MacManes M.D."/>
            <person name="Maia R."/>
            <person name="Narzisi G."/>
            <person name="Rousaki A."/>
            <person name="Vandenabeele P."/>
            <person name="Shawkey M.D."/>
            <person name="Solomon J."/>
        </authorList>
    </citation>
    <scope>NUCLEOTIDE SEQUENCE [LARGE SCALE GENOMIC DNA]</scope>
    <source>
        <strain evidence="25">SS15</strain>
    </source>
</reference>
<evidence type="ECO:0000256" key="6">
    <source>
        <dbReference type="ARBA" id="ARBA00022676"/>
    </source>
</evidence>
<evidence type="ECO:0000256" key="8">
    <source>
        <dbReference type="ARBA" id="ARBA00022692"/>
    </source>
</evidence>
<evidence type="ECO:0000256" key="2">
    <source>
        <dbReference type="ARBA" id="ARBA00004613"/>
    </source>
</evidence>
<feature type="compositionally biased region" description="Basic and acidic residues" evidence="23">
    <location>
        <begin position="64"/>
        <end position="73"/>
    </location>
</feature>
<keyword evidence="12" id="KW-0472">Membrane</keyword>
<comment type="pathway">
    <text evidence="3">Protein modification; protein glycosylation.</text>
</comment>
<evidence type="ECO:0000256" key="5">
    <source>
        <dbReference type="ARBA" id="ARBA00022525"/>
    </source>
</evidence>
<keyword evidence="5" id="KW-0964">Secreted</keyword>
<feature type="region of interest" description="Disordered" evidence="23">
    <location>
        <begin position="64"/>
        <end position="85"/>
    </location>
</feature>
<dbReference type="OrthoDB" id="10264956at2759"/>
<keyword evidence="9" id="KW-0735">Signal-anchor</keyword>
<dbReference type="InterPro" id="IPR051757">
    <property type="entry name" value="Beta-gal_alpha2-3_sialyltrans"/>
</dbReference>
<evidence type="ECO:0000256" key="9">
    <source>
        <dbReference type="ARBA" id="ARBA00022968"/>
    </source>
</evidence>
<evidence type="ECO:0000256" key="17">
    <source>
        <dbReference type="ARBA" id="ARBA00041507"/>
    </source>
</evidence>
<keyword evidence="8" id="KW-0812">Transmembrane</keyword>
<keyword evidence="10" id="KW-1133">Transmembrane helix</keyword>
<evidence type="ECO:0000256" key="16">
    <source>
        <dbReference type="ARBA" id="ARBA00040101"/>
    </source>
</evidence>